<dbReference type="AlphaFoldDB" id="A0A8W8LVJ0"/>
<dbReference type="InterPro" id="IPR032071">
    <property type="entry name" value="DUF4806"/>
</dbReference>
<feature type="region of interest" description="Disordered" evidence="1">
    <location>
        <begin position="136"/>
        <end position="202"/>
    </location>
</feature>
<evidence type="ECO:0000259" key="2">
    <source>
        <dbReference type="Pfam" id="PF16064"/>
    </source>
</evidence>
<dbReference type="Proteomes" id="UP000005408">
    <property type="component" value="Unassembled WGS sequence"/>
</dbReference>
<sequence>MVGALPACGSVKGCQVDSKEANKLSFERKVSFLRAQDTHKDKEEYCVEDRSRESNMGEYAVVEFTDTNEVELVPVSWITSDKKECFWPNFRSTSKQKMAVRQGMLPNSTEFKKFVVKIMYQTKDYEKARKKLKEAECKSDLQTEVEEEEVTKKRTKRPNPKYDDSDTESSDTLPPLPIPPSPAKAYGHNSKSQDLISSGNSKARTSEFELKVLKGIEQMRLQMQHNTTMLQLLLKKVDLPAFQDEDEDQSCLPNMPITSLEQFDEVNEAIKNDDIRNRIIRKLGTIGGDNIKQSVRRVMASILKNDVAKKMNWLGRGGKKAFSISLLKDVLLLTVRKNRCCRDATNKDIEDAAKDWLRYSCDRDGGRKDRKQKKAAEEEQESS</sequence>
<dbReference type="PANTHER" id="PTHR34153">
    <property type="entry name" value="SI:CH211-262H13.3-RELATED-RELATED"/>
    <property type="match status" value="1"/>
</dbReference>
<feature type="domain" description="DUF4806" evidence="2">
    <location>
        <begin position="255"/>
        <end position="323"/>
    </location>
</feature>
<name>A0A8W8LVJ0_MAGGI</name>
<reference evidence="3" key="1">
    <citation type="submission" date="2022-08" db="UniProtKB">
        <authorList>
            <consortium name="EnsemblMetazoa"/>
        </authorList>
    </citation>
    <scope>IDENTIFICATION</scope>
    <source>
        <strain evidence="3">05x7-T-G4-1.051#20</strain>
    </source>
</reference>
<dbReference type="Pfam" id="PF16064">
    <property type="entry name" value="DUF4806"/>
    <property type="match status" value="1"/>
</dbReference>
<keyword evidence="4" id="KW-1185">Reference proteome</keyword>
<accession>A0A8W8LVJ0</accession>
<feature type="region of interest" description="Disordered" evidence="1">
    <location>
        <begin position="360"/>
        <end position="383"/>
    </location>
</feature>
<protein>
    <recommendedName>
        <fullName evidence="2">DUF4806 domain-containing protein</fullName>
    </recommendedName>
</protein>
<organism evidence="3 4">
    <name type="scientific">Magallana gigas</name>
    <name type="common">Pacific oyster</name>
    <name type="synonym">Crassostrea gigas</name>
    <dbReference type="NCBI Taxonomy" id="29159"/>
    <lineage>
        <taxon>Eukaryota</taxon>
        <taxon>Metazoa</taxon>
        <taxon>Spiralia</taxon>
        <taxon>Lophotrochozoa</taxon>
        <taxon>Mollusca</taxon>
        <taxon>Bivalvia</taxon>
        <taxon>Autobranchia</taxon>
        <taxon>Pteriomorphia</taxon>
        <taxon>Ostreida</taxon>
        <taxon>Ostreoidea</taxon>
        <taxon>Ostreidae</taxon>
        <taxon>Magallana</taxon>
    </lineage>
</organism>
<feature type="compositionally biased region" description="Polar residues" evidence="1">
    <location>
        <begin position="189"/>
        <end position="202"/>
    </location>
</feature>
<evidence type="ECO:0000256" key="1">
    <source>
        <dbReference type="SAM" id="MobiDB-lite"/>
    </source>
</evidence>
<dbReference type="EnsemblMetazoa" id="G29798.2">
    <property type="protein sequence ID" value="G29798.2:cds"/>
    <property type="gene ID" value="G29798"/>
</dbReference>
<evidence type="ECO:0000313" key="4">
    <source>
        <dbReference type="Proteomes" id="UP000005408"/>
    </source>
</evidence>
<dbReference type="PANTHER" id="PTHR34153:SF2">
    <property type="entry name" value="SI:CH211-262H13.3-RELATED"/>
    <property type="match status" value="1"/>
</dbReference>
<proteinExistence type="predicted"/>
<evidence type="ECO:0000313" key="3">
    <source>
        <dbReference type="EnsemblMetazoa" id="G29798.2:cds"/>
    </source>
</evidence>